<feature type="compositionally biased region" description="Acidic residues" evidence="1">
    <location>
        <begin position="26"/>
        <end position="35"/>
    </location>
</feature>
<dbReference type="Pfam" id="PF18758">
    <property type="entry name" value="KDZ"/>
    <property type="match status" value="1"/>
</dbReference>
<keyword evidence="2" id="KW-0812">Transmembrane</keyword>
<feature type="compositionally biased region" description="Acidic residues" evidence="1">
    <location>
        <begin position="1067"/>
        <end position="1093"/>
    </location>
</feature>
<reference evidence="4 5" key="1">
    <citation type="journal article" date="2019" name="Nat. Ecol. Evol.">
        <title>Megaphylogeny resolves global patterns of mushroom evolution.</title>
        <authorList>
            <person name="Varga T."/>
            <person name="Krizsan K."/>
            <person name="Foldi C."/>
            <person name="Dima B."/>
            <person name="Sanchez-Garcia M."/>
            <person name="Sanchez-Ramirez S."/>
            <person name="Szollosi G.J."/>
            <person name="Szarkandi J.G."/>
            <person name="Papp V."/>
            <person name="Albert L."/>
            <person name="Andreopoulos W."/>
            <person name="Angelini C."/>
            <person name="Antonin V."/>
            <person name="Barry K.W."/>
            <person name="Bougher N.L."/>
            <person name="Buchanan P."/>
            <person name="Buyck B."/>
            <person name="Bense V."/>
            <person name="Catcheside P."/>
            <person name="Chovatia M."/>
            <person name="Cooper J."/>
            <person name="Damon W."/>
            <person name="Desjardin D."/>
            <person name="Finy P."/>
            <person name="Geml J."/>
            <person name="Haridas S."/>
            <person name="Hughes K."/>
            <person name="Justo A."/>
            <person name="Karasinski D."/>
            <person name="Kautmanova I."/>
            <person name="Kiss B."/>
            <person name="Kocsube S."/>
            <person name="Kotiranta H."/>
            <person name="LaButti K.M."/>
            <person name="Lechner B.E."/>
            <person name="Liimatainen K."/>
            <person name="Lipzen A."/>
            <person name="Lukacs Z."/>
            <person name="Mihaltcheva S."/>
            <person name="Morgado L.N."/>
            <person name="Niskanen T."/>
            <person name="Noordeloos M.E."/>
            <person name="Ohm R.A."/>
            <person name="Ortiz-Santana B."/>
            <person name="Ovrebo C."/>
            <person name="Racz N."/>
            <person name="Riley R."/>
            <person name="Savchenko A."/>
            <person name="Shiryaev A."/>
            <person name="Soop K."/>
            <person name="Spirin V."/>
            <person name="Szebenyi C."/>
            <person name="Tomsovsky M."/>
            <person name="Tulloss R.E."/>
            <person name="Uehling J."/>
            <person name="Grigoriev I.V."/>
            <person name="Vagvolgyi C."/>
            <person name="Papp T."/>
            <person name="Martin F.M."/>
            <person name="Miettinen O."/>
            <person name="Hibbett D.S."/>
            <person name="Nagy L.G."/>
        </authorList>
    </citation>
    <scope>NUCLEOTIDE SEQUENCE [LARGE SCALE GENOMIC DNA]</scope>
    <source>
        <strain evidence="4 5">HHB13444</strain>
    </source>
</reference>
<feature type="region of interest" description="Disordered" evidence="1">
    <location>
        <begin position="1059"/>
        <end position="1093"/>
    </location>
</feature>
<keyword evidence="2" id="KW-0472">Membrane</keyword>
<dbReference type="Proteomes" id="UP000308197">
    <property type="component" value="Unassembled WGS sequence"/>
</dbReference>
<feature type="region of interest" description="Disordered" evidence="1">
    <location>
        <begin position="70"/>
        <end position="89"/>
    </location>
</feature>
<accession>A0A5C3NRS1</accession>
<keyword evidence="2" id="KW-1133">Transmembrane helix</keyword>
<dbReference type="AlphaFoldDB" id="A0A5C3NRS1"/>
<protein>
    <recommendedName>
        <fullName evidence="3">CxC2-like cysteine cluster KDZ transposase-associated domain-containing protein</fullName>
    </recommendedName>
</protein>
<dbReference type="InParanoid" id="A0A5C3NRS1"/>
<feature type="compositionally biased region" description="Low complexity" evidence="1">
    <location>
        <begin position="71"/>
        <end position="89"/>
    </location>
</feature>
<dbReference type="Pfam" id="PF18803">
    <property type="entry name" value="CxC2"/>
    <property type="match status" value="1"/>
</dbReference>
<sequence>MRNKRKDGATSSKPRKSKKLRVEMVEVSESEEELDGTGTSTTATVTVDNIDFHSNASGNRLRQRSERITVQVSQPSSAPAAASSSEAVNADEANSISAILDGMPVQEAEELAASETTHNLPGKRAKRDRPELRAANRIRHWLPARQCFLDELMCYEGCDEPIDEQETTCKTCGTRPATIRCEDCFNRPLRCKECTVVHHSEHLLHRVQSWNGTRFERTSLEAIGLKVEVGHTIPGTRCPTLTRVARRIVVCDSTGIFTHRVRFCRCLDDTGKLVPDWRQLLRLGWFPATTKRPSTVFTFRMLNTFQEVNFQGKTNLHDYWKSIQRITDNSGGVDVSDRYKQLSHVMRIWRHLVMLKRAGRAHDPAGAGATKSGELVVECPACPHPGKNLPEGWENAPPGSKWLYSLFLMIHANFRARCKDRGLDDVELAPGWAYYVEEEAYQAHVKRCRNQKEENTCSAEHNAILKANLRREGYIASGIGAVLCARHALVRKNGAGDLQLGEGYANMDYLVFSTIIGIILAALLFSYDIACQWSKKFFKRTEENFPPDMQIDRSKVEDIRFAIPKKHYRVHGGEPHSRWSLNFLKHVGPRVRCHEVYNDHWGAWNWQKAIGFGMVFLRALQEAREMSIKQYKAYEEYAAGIPAETVAQWEEMVRVWDQDPNQPDPYQEPTVAVSLADVKLQLSNEEAVEAAQGKLPPHDTTPGVFLQVGLELEDKQRALRHRANKGRSVAELADTQQKRNVLMRRIVLWQEIQIVHMPLVAQLRTQAPTNPSEGPEGSQPVIKAEDMKLWLPSALPLHLASNETVSGLRTKEARLRIAQMADALADIRRVRRVMAAISEFTRMNVAGLGQRSMTRQQGLYTRFQDKQKRSVLRYRDARVAMEKLQPSGAWTAVYRPLLDEDLRGPRRDPDEIIESEGRYEVSWIWRTQVPSTQSQIDDEHALNDDSECIEMMRAEWARCKARAERWDEEKKLLLEEMRRVIAYFEWKASWWRDQARRRQAVSARLRRGLVIYAEKQAAVFEALAGRTASFWVNELHDMGPLPAWILPYEDLARKVGPRGRTTTVAMEPEENIADGADEQDSDSDSGSDLEDEL</sequence>
<dbReference type="STRING" id="1314778.A0A5C3NRS1"/>
<gene>
    <name evidence="4" type="ORF">K466DRAFT_606418</name>
</gene>
<keyword evidence="5" id="KW-1185">Reference proteome</keyword>
<feature type="region of interest" description="Disordered" evidence="1">
    <location>
        <begin position="1"/>
        <end position="44"/>
    </location>
</feature>
<proteinExistence type="predicted"/>
<dbReference type="InterPro" id="IPR041457">
    <property type="entry name" value="CxC2_KDZ-assoc"/>
</dbReference>
<evidence type="ECO:0000259" key="3">
    <source>
        <dbReference type="Pfam" id="PF18803"/>
    </source>
</evidence>
<feature type="domain" description="CxC2-like cysteine cluster KDZ transposase-associated" evidence="3">
    <location>
        <begin position="220"/>
        <end position="331"/>
    </location>
</feature>
<evidence type="ECO:0000256" key="1">
    <source>
        <dbReference type="SAM" id="MobiDB-lite"/>
    </source>
</evidence>
<feature type="transmembrane region" description="Helical" evidence="2">
    <location>
        <begin position="509"/>
        <end position="530"/>
    </location>
</feature>
<name>A0A5C3NRS1_9APHY</name>
<organism evidence="4 5">
    <name type="scientific">Polyporus arcularius HHB13444</name>
    <dbReference type="NCBI Taxonomy" id="1314778"/>
    <lineage>
        <taxon>Eukaryota</taxon>
        <taxon>Fungi</taxon>
        <taxon>Dikarya</taxon>
        <taxon>Basidiomycota</taxon>
        <taxon>Agaricomycotina</taxon>
        <taxon>Agaricomycetes</taxon>
        <taxon>Polyporales</taxon>
        <taxon>Polyporaceae</taxon>
        <taxon>Polyporus</taxon>
    </lineage>
</organism>
<evidence type="ECO:0000313" key="4">
    <source>
        <dbReference type="EMBL" id="TFK79078.1"/>
    </source>
</evidence>
<dbReference type="EMBL" id="ML212178">
    <property type="protein sequence ID" value="TFK79078.1"/>
    <property type="molecule type" value="Genomic_DNA"/>
</dbReference>
<evidence type="ECO:0000313" key="5">
    <source>
        <dbReference type="Proteomes" id="UP000308197"/>
    </source>
</evidence>
<evidence type="ECO:0000256" key="2">
    <source>
        <dbReference type="SAM" id="Phobius"/>
    </source>
</evidence>
<dbReference type="InterPro" id="IPR040521">
    <property type="entry name" value="KDZ"/>
</dbReference>